<dbReference type="Gene3D" id="3.40.630.190">
    <property type="entry name" value="LCP protein"/>
    <property type="match status" value="1"/>
</dbReference>
<feature type="domain" description="Cell envelope-related transcriptional attenuator" evidence="2">
    <location>
        <begin position="78"/>
        <end position="233"/>
    </location>
</feature>
<dbReference type="PANTHER" id="PTHR33392:SF6">
    <property type="entry name" value="POLYISOPRENYL-TEICHOIC ACID--PEPTIDOGLYCAN TEICHOIC ACID TRANSFERASE TAGU"/>
    <property type="match status" value="1"/>
</dbReference>
<organism evidence="3 4">
    <name type="scientific">Hamadaea flava</name>
    <dbReference type="NCBI Taxonomy" id="1742688"/>
    <lineage>
        <taxon>Bacteria</taxon>
        <taxon>Bacillati</taxon>
        <taxon>Actinomycetota</taxon>
        <taxon>Actinomycetes</taxon>
        <taxon>Micromonosporales</taxon>
        <taxon>Micromonosporaceae</taxon>
        <taxon>Hamadaea</taxon>
    </lineage>
</organism>
<comment type="similarity">
    <text evidence="1">Belongs to the LytR/CpsA/Psr (LCP) family.</text>
</comment>
<dbReference type="Pfam" id="PF03816">
    <property type="entry name" value="LytR_cpsA_psr"/>
    <property type="match status" value="1"/>
</dbReference>
<proteinExistence type="inferred from homology"/>
<accession>A0ABV8LUM2</accession>
<dbReference type="NCBIfam" id="TIGR00350">
    <property type="entry name" value="lytR_cpsA_psr"/>
    <property type="match status" value="1"/>
</dbReference>
<evidence type="ECO:0000313" key="4">
    <source>
        <dbReference type="Proteomes" id="UP001595816"/>
    </source>
</evidence>
<protein>
    <submittedName>
        <fullName evidence="3">LCP family protein</fullName>
    </submittedName>
</protein>
<name>A0ABV8LUM2_9ACTN</name>
<keyword evidence="4" id="KW-1185">Reference proteome</keyword>
<evidence type="ECO:0000259" key="2">
    <source>
        <dbReference type="Pfam" id="PF03816"/>
    </source>
</evidence>
<reference evidence="4" key="1">
    <citation type="journal article" date="2019" name="Int. J. Syst. Evol. Microbiol.">
        <title>The Global Catalogue of Microorganisms (GCM) 10K type strain sequencing project: providing services to taxonomists for standard genome sequencing and annotation.</title>
        <authorList>
            <consortium name="The Broad Institute Genomics Platform"/>
            <consortium name="The Broad Institute Genome Sequencing Center for Infectious Disease"/>
            <person name="Wu L."/>
            <person name="Ma J."/>
        </authorList>
    </citation>
    <scope>NUCLEOTIDE SEQUENCE [LARGE SCALE GENOMIC DNA]</scope>
    <source>
        <strain evidence="4">CGMCC 4.7289</strain>
    </source>
</reference>
<evidence type="ECO:0000313" key="3">
    <source>
        <dbReference type="EMBL" id="MFC4134112.1"/>
    </source>
</evidence>
<evidence type="ECO:0000256" key="1">
    <source>
        <dbReference type="ARBA" id="ARBA00006068"/>
    </source>
</evidence>
<dbReference type="Proteomes" id="UP001595816">
    <property type="component" value="Unassembled WGS sequence"/>
</dbReference>
<dbReference type="PANTHER" id="PTHR33392">
    <property type="entry name" value="POLYISOPRENYL-TEICHOIC ACID--PEPTIDOGLYCAN TEICHOIC ACID TRANSFERASE TAGU"/>
    <property type="match status" value="1"/>
</dbReference>
<dbReference type="InterPro" id="IPR004474">
    <property type="entry name" value="LytR_CpsA_psr"/>
</dbReference>
<dbReference type="EMBL" id="JBHSAY010000015">
    <property type="protein sequence ID" value="MFC4134112.1"/>
    <property type="molecule type" value="Genomic_DNA"/>
</dbReference>
<gene>
    <name evidence="3" type="ORF">ACFOZ4_26165</name>
</gene>
<comment type="caution">
    <text evidence="3">The sequence shown here is derived from an EMBL/GenBank/DDBJ whole genome shotgun (WGS) entry which is preliminary data.</text>
</comment>
<dbReference type="RefSeq" id="WP_253761701.1">
    <property type="nucleotide sequence ID" value="NZ_JAMZDZ010000001.1"/>
</dbReference>
<sequence>MRRYIIAGGLAVVVLLGAAGVGGWLYLRGVDKKVDRISVAALSDSKKSSTPEGVAAGAMNILLLGSDSRDPDKTSGSRTDTIMVAHISADHKDVQLVSIPRDTWVYVPQSSDGEGGEYAKINSAYAWGGADLMVQTVEKFTGLQLDHVMMIDFAGFKEIIDAVGGIDIKVDKTFTSIHSPYRKFTKNKAGTTTHMDGATALDYARQRKQFPDGDFARIAHQHQIIKAVMDKATSTGTVTDLTKLTSFLSATASAITVDDTLSPLNLAWALRAIGSSDVTFLTNPTGSTPTIDGQSVVKSDTAKATELWESVGNDTVPTWALANPSYVR</sequence>
<dbReference type="InterPro" id="IPR050922">
    <property type="entry name" value="LytR/CpsA/Psr_CW_biosynth"/>
</dbReference>